<dbReference type="EMBL" id="LN483345">
    <property type="protein sequence ID" value="CDZ98690.1"/>
    <property type="molecule type" value="Genomic_DNA"/>
</dbReference>
<evidence type="ECO:0000256" key="2">
    <source>
        <dbReference type="ARBA" id="ARBA00023186"/>
    </source>
</evidence>
<evidence type="ECO:0000313" key="5">
    <source>
        <dbReference type="EMBL" id="CDZ98690.1"/>
    </source>
</evidence>
<organism evidence="5">
    <name type="scientific">Phaffia rhodozyma</name>
    <name type="common">Yeast</name>
    <name type="synonym">Xanthophyllomyces dendrorhous</name>
    <dbReference type="NCBI Taxonomy" id="264483"/>
    <lineage>
        <taxon>Eukaryota</taxon>
        <taxon>Fungi</taxon>
        <taxon>Dikarya</taxon>
        <taxon>Basidiomycota</taxon>
        <taxon>Agaricomycotina</taxon>
        <taxon>Tremellomycetes</taxon>
        <taxon>Cystofilobasidiales</taxon>
        <taxon>Mrakiaceae</taxon>
        <taxon>Phaffia</taxon>
    </lineage>
</organism>
<dbReference type="InterPro" id="IPR038277">
    <property type="entry name" value="UreF_sf"/>
</dbReference>
<reference evidence="5" key="1">
    <citation type="submission" date="2014-08" db="EMBL/GenBank/DDBJ databases">
        <authorList>
            <person name="Sharma Rahul"/>
            <person name="Thines Marco"/>
        </authorList>
    </citation>
    <scope>NUCLEOTIDE SEQUENCE</scope>
</reference>
<sequence length="172" mass="19636">MLTIWQKAFRQPAYLPLDELADRGWKECAVRRLMDRLKKEIREGRMMGHLPVCWGVLCAVLGLTLERTLHLHLYLHTRSILSSSVRLNQTGPYHAQTILLYTIQPLIEAELALYRASPGMGGVRSSEGIPRTQEEAEKADEQESEAGPMNCWPLGEILQGRHDVMHSRMFNT</sequence>
<keyword evidence="1" id="KW-0996">Nickel insertion</keyword>
<dbReference type="AlphaFoldDB" id="A0A0F7SJY0"/>
<evidence type="ECO:0000256" key="1">
    <source>
        <dbReference type="ARBA" id="ARBA00022988"/>
    </source>
</evidence>
<feature type="region of interest" description="Disordered" evidence="4">
    <location>
        <begin position="120"/>
        <end position="149"/>
    </location>
</feature>
<dbReference type="GO" id="GO:0016151">
    <property type="term" value="F:nickel cation binding"/>
    <property type="evidence" value="ECO:0007669"/>
    <property type="project" value="InterPro"/>
</dbReference>
<comment type="similarity">
    <text evidence="3">Belongs to the UreF family.</text>
</comment>
<protein>
    <submittedName>
        <fullName evidence="5">Urease accessory protein UreF</fullName>
    </submittedName>
</protein>
<feature type="compositionally biased region" description="Basic and acidic residues" evidence="4">
    <location>
        <begin position="132"/>
        <end position="141"/>
    </location>
</feature>
<dbReference type="InterPro" id="IPR002639">
    <property type="entry name" value="UreF"/>
</dbReference>
<dbReference type="PANTHER" id="PTHR33620">
    <property type="entry name" value="UREASE ACCESSORY PROTEIN F"/>
    <property type="match status" value="1"/>
</dbReference>
<keyword evidence="2" id="KW-0143">Chaperone</keyword>
<dbReference type="PANTHER" id="PTHR33620:SF1">
    <property type="entry name" value="UREASE ACCESSORY PROTEIN F"/>
    <property type="match status" value="1"/>
</dbReference>
<dbReference type="Pfam" id="PF01730">
    <property type="entry name" value="UreF"/>
    <property type="match status" value="1"/>
</dbReference>
<name>A0A0F7SJY0_PHARH</name>
<proteinExistence type="inferred from homology"/>
<accession>A0A0F7SJY0</accession>
<evidence type="ECO:0000256" key="3">
    <source>
        <dbReference type="ARBA" id="ARBA00046339"/>
    </source>
</evidence>
<dbReference type="Gene3D" id="1.10.4190.10">
    <property type="entry name" value="Urease accessory protein UreF"/>
    <property type="match status" value="1"/>
</dbReference>
<evidence type="ECO:0000256" key="4">
    <source>
        <dbReference type="SAM" id="MobiDB-lite"/>
    </source>
</evidence>